<dbReference type="RefSeq" id="WP_184399065.1">
    <property type="nucleotide sequence ID" value="NZ_BAAAJD010000062.1"/>
</dbReference>
<dbReference type="AlphaFoldDB" id="A0A7W8VH66"/>
<evidence type="ECO:0000313" key="1">
    <source>
        <dbReference type="EMBL" id="MBB5435893.1"/>
    </source>
</evidence>
<sequence>MSGGEQYTRYQRDAEVLAAIGACVEAQTGRVTVRLPEALAEAAVAAWHRDEPDGPGTETPEQYAARDRAAELALIGLAVAERGRRQGGEVVVDLDVGSAGAAVRAAE</sequence>
<reference evidence="1 2" key="1">
    <citation type="submission" date="2020-08" db="EMBL/GenBank/DDBJ databases">
        <title>Sequencing the genomes of 1000 actinobacteria strains.</title>
        <authorList>
            <person name="Klenk H.-P."/>
        </authorList>
    </citation>
    <scope>NUCLEOTIDE SEQUENCE [LARGE SCALE GENOMIC DNA]</scope>
    <source>
        <strain evidence="1 2">DSM 44551</strain>
    </source>
</reference>
<organism evidence="1 2">
    <name type="scientific">Nocardiopsis composta</name>
    <dbReference type="NCBI Taxonomy" id="157465"/>
    <lineage>
        <taxon>Bacteria</taxon>
        <taxon>Bacillati</taxon>
        <taxon>Actinomycetota</taxon>
        <taxon>Actinomycetes</taxon>
        <taxon>Streptosporangiales</taxon>
        <taxon>Nocardiopsidaceae</taxon>
        <taxon>Nocardiopsis</taxon>
    </lineage>
</organism>
<gene>
    <name evidence="1" type="ORF">HDA36_006041</name>
</gene>
<dbReference type="Proteomes" id="UP000572635">
    <property type="component" value="Unassembled WGS sequence"/>
</dbReference>
<protein>
    <submittedName>
        <fullName evidence="1">Uncharacterized protein</fullName>
    </submittedName>
</protein>
<evidence type="ECO:0000313" key="2">
    <source>
        <dbReference type="Proteomes" id="UP000572635"/>
    </source>
</evidence>
<dbReference type="EMBL" id="JACHDB010000002">
    <property type="protein sequence ID" value="MBB5435893.1"/>
    <property type="molecule type" value="Genomic_DNA"/>
</dbReference>
<proteinExistence type="predicted"/>
<name>A0A7W8VH66_9ACTN</name>
<accession>A0A7W8VH66</accession>
<keyword evidence="2" id="KW-1185">Reference proteome</keyword>
<comment type="caution">
    <text evidence="1">The sequence shown here is derived from an EMBL/GenBank/DDBJ whole genome shotgun (WGS) entry which is preliminary data.</text>
</comment>